<keyword evidence="2 6" id="KW-0812">Transmembrane</keyword>
<evidence type="ECO:0000256" key="1">
    <source>
        <dbReference type="ARBA" id="ARBA00004141"/>
    </source>
</evidence>
<dbReference type="PANTHER" id="PTHR31566:SF0">
    <property type="entry name" value="CYTOCHROME C BIOGENESIS PROTEIN CCS1, CHLOROPLASTIC"/>
    <property type="match status" value="1"/>
</dbReference>
<dbReference type="PANTHER" id="PTHR31566">
    <property type="entry name" value="CYTOCHROME C BIOGENESIS PROTEIN CCS1, CHLOROPLASTIC"/>
    <property type="match status" value="1"/>
</dbReference>
<dbReference type="InterPro" id="IPR023494">
    <property type="entry name" value="Cyt_c_bgen_Ccs1/CcsB/ResB"/>
</dbReference>
<dbReference type="EMBL" id="JACIFZ010000001">
    <property type="protein sequence ID" value="MBB4219757.1"/>
    <property type="molecule type" value="Genomic_DNA"/>
</dbReference>
<evidence type="ECO:0000256" key="4">
    <source>
        <dbReference type="ARBA" id="ARBA00022989"/>
    </source>
</evidence>
<reference evidence="8 9" key="1">
    <citation type="submission" date="2020-08" db="EMBL/GenBank/DDBJ databases">
        <title>Genomic Encyclopedia of Type Strains, Phase IV (KMG-V): Genome sequencing to study the core and pangenomes of soil and plant-associated prokaryotes.</title>
        <authorList>
            <person name="Whitman W."/>
        </authorList>
    </citation>
    <scope>NUCLEOTIDE SEQUENCE [LARGE SCALE GENOMIC DNA]</scope>
    <source>
        <strain evidence="8 9">34/80</strain>
    </source>
</reference>
<evidence type="ECO:0000256" key="2">
    <source>
        <dbReference type="ARBA" id="ARBA00022692"/>
    </source>
</evidence>
<accession>A0A840FKN5</accession>
<name>A0A840FKN5_9BURK</name>
<dbReference type="RefSeq" id="WP_184635064.1">
    <property type="nucleotide sequence ID" value="NZ_JACIFZ010000001.1"/>
</dbReference>
<evidence type="ECO:0000256" key="6">
    <source>
        <dbReference type="SAM" id="Phobius"/>
    </source>
</evidence>
<dbReference type="Proteomes" id="UP000524450">
    <property type="component" value="Unassembled WGS sequence"/>
</dbReference>
<evidence type="ECO:0000313" key="9">
    <source>
        <dbReference type="Proteomes" id="UP000524450"/>
    </source>
</evidence>
<dbReference type="InterPro" id="IPR007816">
    <property type="entry name" value="ResB-like_domain"/>
</dbReference>
<proteinExistence type="predicted"/>
<feature type="transmembrane region" description="Helical" evidence="6">
    <location>
        <begin position="79"/>
        <end position="98"/>
    </location>
</feature>
<evidence type="ECO:0000256" key="3">
    <source>
        <dbReference type="ARBA" id="ARBA00022748"/>
    </source>
</evidence>
<evidence type="ECO:0000256" key="5">
    <source>
        <dbReference type="ARBA" id="ARBA00023136"/>
    </source>
</evidence>
<evidence type="ECO:0000313" key="8">
    <source>
        <dbReference type="EMBL" id="MBB4219757.1"/>
    </source>
</evidence>
<protein>
    <submittedName>
        <fullName evidence="8">Cytochrome c biogenesis protein</fullName>
    </submittedName>
</protein>
<feature type="transmembrane region" description="Helical" evidence="6">
    <location>
        <begin position="647"/>
        <end position="665"/>
    </location>
</feature>
<keyword evidence="4 6" id="KW-1133">Transmembrane helix</keyword>
<feature type="domain" description="ResB-like" evidence="7">
    <location>
        <begin position="27"/>
        <end position="709"/>
    </location>
</feature>
<feature type="transmembrane region" description="Helical" evidence="6">
    <location>
        <begin position="21"/>
        <end position="47"/>
    </location>
</feature>
<gene>
    <name evidence="8" type="ORF">GGD71_000504</name>
</gene>
<dbReference type="Pfam" id="PF05140">
    <property type="entry name" value="ResB"/>
    <property type="match status" value="1"/>
</dbReference>
<organism evidence="8 9">
    <name type="scientific">Variovorax guangxiensis</name>
    <dbReference type="NCBI Taxonomy" id="1775474"/>
    <lineage>
        <taxon>Bacteria</taxon>
        <taxon>Pseudomonadati</taxon>
        <taxon>Pseudomonadota</taxon>
        <taxon>Betaproteobacteria</taxon>
        <taxon>Burkholderiales</taxon>
        <taxon>Comamonadaceae</taxon>
        <taxon>Variovorax</taxon>
    </lineage>
</organism>
<keyword evidence="5 6" id="KW-0472">Membrane</keyword>
<comment type="subcellular location">
    <subcellularLocation>
        <location evidence="1">Membrane</location>
        <topology evidence="1">Multi-pass membrane protein</topology>
    </subcellularLocation>
</comment>
<comment type="caution">
    <text evidence="8">The sequence shown here is derived from an EMBL/GenBank/DDBJ whole genome shotgun (WGS) entry which is preliminary data.</text>
</comment>
<sequence length="720" mass="78654">MSVSTHGLRVHRGPQMLRAAVELLSSMRFAIALLTIICIASIIGTVLKQHEPINNYINQFGPFWAELFRTARLDSIYSAWWFLLILLFLVISTTLCIVRNTPRILVDLRTFKEDIRAQSLKAFGQRAENRLGETPDVAANRIGQLLVSGGWKVKLQQREATGDGRQAAGWMVAARAGGAHKLGYIAAHSAIVLVCIGGLLDGDLVVRAQTWFNGKSVFTGGGMIADVPPQHRLSASNPTFRGNILVPEGGQGSVAILNQSDGVLLQELPFSIELKKFIVDYYSTGMPKLFASEVVLHDRETGEQVPARIEVNHPASYKGVEIYQSSFDDGGSKVKLKAVPMAAAAKPFEVEGVIGGPSTEITNGKDKLTLEYAALRVINVENFADANAMGSGADVRKVDLRHDIESRLGAANKTNKPKVLRNIGPSIGYKLRDAAGQAREYQNYMVPVDTGDGQPVFLLGMREKPEEPFRYLRVPADDQGSMDGFVRMRAALGDAATRERAVERYIAKATDPKRPEMAEQLRVSATRALALFAGSERAKADATTVGGWQAIAEFMEANVPEAERERAGGVLVRILNDVLFEVLNLSREGAGLAALPNDEKSQAYLTQAVLAISDAHFYPAPVAMMMTDFTQVQASVFQVARAPGKNIVYLGCLLLIVGIFAMLYVRERRLWVWLAPDGKAGEGDASAMTAATMAFSVNRKTIDSDREFEHLKRKLLALNE</sequence>
<dbReference type="GO" id="GO:0017004">
    <property type="term" value="P:cytochrome complex assembly"/>
    <property type="evidence" value="ECO:0007669"/>
    <property type="project" value="UniProtKB-KW"/>
</dbReference>
<dbReference type="GO" id="GO:0016020">
    <property type="term" value="C:membrane"/>
    <property type="evidence" value="ECO:0007669"/>
    <property type="project" value="UniProtKB-SubCell"/>
</dbReference>
<dbReference type="AlphaFoldDB" id="A0A840FKN5"/>
<keyword evidence="3" id="KW-0201">Cytochrome c-type biogenesis</keyword>
<evidence type="ECO:0000259" key="7">
    <source>
        <dbReference type="Pfam" id="PF05140"/>
    </source>
</evidence>